<dbReference type="InterPro" id="IPR022791">
    <property type="entry name" value="L-PG_synthase/AglD"/>
</dbReference>
<evidence type="ECO:0000256" key="1">
    <source>
        <dbReference type="ARBA" id="ARBA00004651"/>
    </source>
</evidence>
<dbReference type="PANTHER" id="PTHR39087">
    <property type="entry name" value="UPF0104 MEMBRANE PROTEIN MJ1595"/>
    <property type="match status" value="1"/>
</dbReference>
<name>A0A1F7RVI8_9BACT</name>
<organism evidence="7 8">
    <name type="scientific">Candidatus Schekmanbacteria bacterium RBG_13_48_7</name>
    <dbReference type="NCBI Taxonomy" id="1817878"/>
    <lineage>
        <taxon>Bacteria</taxon>
        <taxon>Candidatus Schekmaniibacteriota</taxon>
    </lineage>
</organism>
<gene>
    <name evidence="7" type="ORF">A2161_10690</name>
</gene>
<dbReference type="AlphaFoldDB" id="A0A1F7RVI8"/>
<evidence type="ECO:0000256" key="4">
    <source>
        <dbReference type="ARBA" id="ARBA00022989"/>
    </source>
</evidence>
<comment type="caution">
    <text evidence="7">The sequence shown here is derived from an EMBL/GenBank/DDBJ whole genome shotgun (WGS) entry which is preliminary data.</text>
</comment>
<reference evidence="7 8" key="1">
    <citation type="journal article" date="2016" name="Nat. Commun.">
        <title>Thousands of microbial genomes shed light on interconnected biogeochemical processes in an aquifer system.</title>
        <authorList>
            <person name="Anantharaman K."/>
            <person name="Brown C.T."/>
            <person name="Hug L.A."/>
            <person name="Sharon I."/>
            <person name="Castelle C.J."/>
            <person name="Probst A.J."/>
            <person name="Thomas B.C."/>
            <person name="Singh A."/>
            <person name="Wilkins M.J."/>
            <person name="Karaoz U."/>
            <person name="Brodie E.L."/>
            <person name="Williams K.H."/>
            <person name="Hubbard S.S."/>
            <person name="Banfield J.F."/>
        </authorList>
    </citation>
    <scope>NUCLEOTIDE SEQUENCE [LARGE SCALE GENOMIC DNA]</scope>
</reference>
<dbReference type="Pfam" id="PF03706">
    <property type="entry name" value="LPG_synthase_TM"/>
    <property type="match status" value="1"/>
</dbReference>
<proteinExistence type="predicted"/>
<evidence type="ECO:0000313" key="8">
    <source>
        <dbReference type="Proteomes" id="UP000179266"/>
    </source>
</evidence>
<dbReference type="Proteomes" id="UP000179266">
    <property type="component" value="Unassembled WGS sequence"/>
</dbReference>
<keyword evidence="2" id="KW-1003">Cell membrane</keyword>
<keyword evidence="4 6" id="KW-1133">Transmembrane helix</keyword>
<feature type="transmembrane region" description="Helical" evidence="6">
    <location>
        <begin position="214"/>
        <end position="230"/>
    </location>
</feature>
<evidence type="ECO:0000256" key="2">
    <source>
        <dbReference type="ARBA" id="ARBA00022475"/>
    </source>
</evidence>
<evidence type="ECO:0000256" key="5">
    <source>
        <dbReference type="ARBA" id="ARBA00023136"/>
    </source>
</evidence>
<feature type="transmembrane region" description="Helical" evidence="6">
    <location>
        <begin position="236"/>
        <end position="254"/>
    </location>
</feature>
<feature type="transmembrane region" description="Helical" evidence="6">
    <location>
        <begin position="266"/>
        <end position="288"/>
    </location>
</feature>
<feature type="transmembrane region" description="Helical" evidence="6">
    <location>
        <begin position="41"/>
        <end position="62"/>
    </location>
</feature>
<comment type="subcellular location">
    <subcellularLocation>
        <location evidence="1">Cell membrane</location>
        <topology evidence="1">Multi-pass membrane protein</topology>
    </subcellularLocation>
</comment>
<accession>A0A1F7RVI8</accession>
<evidence type="ECO:0000256" key="3">
    <source>
        <dbReference type="ARBA" id="ARBA00022692"/>
    </source>
</evidence>
<evidence type="ECO:0000313" key="7">
    <source>
        <dbReference type="EMBL" id="OGL45589.1"/>
    </source>
</evidence>
<keyword evidence="3 6" id="KW-0812">Transmembrane</keyword>
<feature type="non-terminal residue" evidence="7">
    <location>
        <position position="1"/>
    </location>
</feature>
<dbReference type="EMBL" id="MGDD01000169">
    <property type="protein sequence ID" value="OGL45589.1"/>
    <property type="molecule type" value="Genomic_DNA"/>
</dbReference>
<protein>
    <recommendedName>
        <fullName evidence="9">Flippase-like domain-containing protein</fullName>
    </recommendedName>
</protein>
<dbReference type="GO" id="GO:0005886">
    <property type="term" value="C:plasma membrane"/>
    <property type="evidence" value="ECO:0007669"/>
    <property type="project" value="UniProtKB-SubCell"/>
</dbReference>
<feature type="transmembrane region" description="Helical" evidence="6">
    <location>
        <begin position="149"/>
        <end position="175"/>
    </location>
</feature>
<evidence type="ECO:0008006" key="9">
    <source>
        <dbReference type="Google" id="ProtNLM"/>
    </source>
</evidence>
<feature type="transmembrane region" description="Helical" evidence="6">
    <location>
        <begin position="6"/>
        <end position="21"/>
    </location>
</feature>
<feature type="transmembrane region" description="Helical" evidence="6">
    <location>
        <begin position="113"/>
        <end position="137"/>
    </location>
</feature>
<sequence>TDWQYYVLSLLVSVVIVWYLFTKIDFVELCNLLIHIHLQGFIAYLATYAGLIVFRALRFHILVGSGKISFPEMILVTMVRNLFVDLLPARLGALSYIYILTRRFGFAFEIGAASLLLSFLFDFLVMVPLLLIAILAAGTEGNIFLNPVFLSFSGLFLLIFIIAVIYIVPILRIVLKTSDWILKCLHLNHLNMVQFLKEKFRLVIIQTQIIKDRGIFSTILVISILVRLFKYASLYYLLYSLLFNEGIMLYNLDFWKVFLCSAGAELSAMLPIQGIAGIGTWAAAWSLVFKAMGFEERLAVLSGLGVHLVTQVVEYTIGIAAILLLLKKRQ</sequence>
<keyword evidence="5 6" id="KW-0472">Membrane</keyword>
<evidence type="ECO:0000256" key="6">
    <source>
        <dbReference type="SAM" id="Phobius"/>
    </source>
</evidence>
<dbReference type="PANTHER" id="PTHR39087:SF2">
    <property type="entry name" value="UPF0104 MEMBRANE PROTEIN MJ1595"/>
    <property type="match status" value="1"/>
</dbReference>
<feature type="transmembrane region" description="Helical" evidence="6">
    <location>
        <begin position="308"/>
        <end position="326"/>
    </location>
</feature>